<accession>A0A1A7R8Q7</accession>
<evidence type="ECO:0000313" key="2">
    <source>
        <dbReference type="Proteomes" id="UP000185753"/>
    </source>
</evidence>
<dbReference type="Proteomes" id="UP000185753">
    <property type="component" value="Unassembled WGS sequence"/>
</dbReference>
<dbReference type="OrthoDB" id="6696306at2"/>
<name>A0A1A7R8Q7_9GAMM</name>
<sequence length="86" mass="9737">MTAYTSVMKASKFEDDLIPNLAIHAFRHAFEQASASSTVVYVKGQQLVQRSQNGQEIQLKDVSSDFVQIDGIPHRLKRKKKCEETI</sequence>
<protein>
    <submittedName>
        <fullName evidence="1">Uncharacterized protein</fullName>
    </submittedName>
</protein>
<keyword evidence="2" id="KW-1185">Reference proteome</keyword>
<organism evidence="1 2">
    <name type="scientific">Acinetobacter gandensis</name>
    <dbReference type="NCBI Taxonomy" id="1443941"/>
    <lineage>
        <taxon>Bacteria</taxon>
        <taxon>Pseudomonadati</taxon>
        <taxon>Pseudomonadota</taxon>
        <taxon>Gammaproteobacteria</taxon>
        <taxon>Moraxellales</taxon>
        <taxon>Moraxellaceae</taxon>
        <taxon>Acinetobacter</taxon>
    </lineage>
</organism>
<dbReference type="RefSeq" id="WP_067766945.1">
    <property type="nucleotide sequence ID" value="NZ_CP183909.1"/>
</dbReference>
<dbReference type="AlphaFoldDB" id="A0A1A7R8Q7"/>
<dbReference type="STRING" id="1443941.A9J31_09305"/>
<reference evidence="2" key="1">
    <citation type="submission" date="2016-06" db="EMBL/GenBank/DDBJ databases">
        <authorList>
            <person name="Radolfova-Krizova L."/>
            <person name="Nemec A."/>
        </authorList>
    </citation>
    <scope>NUCLEOTIDE SEQUENCE [LARGE SCALE GENOMIC DNA]</scope>
    <source>
        <strain evidence="2">ANC 4275</strain>
    </source>
</reference>
<proteinExistence type="predicted"/>
<evidence type="ECO:0000313" key="1">
    <source>
        <dbReference type="EMBL" id="OBX27859.1"/>
    </source>
</evidence>
<dbReference type="EMBL" id="LZDS01000028">
    <property type="protein sequence ID" value="OBX27859.1"/>
    <property type="molecule type" value="Genomic_DNA"/>
</dbReference>
<gene>
    <name evidence="1" type="ORF">A9J31_09305</name>
</gene>
<comment type="caution">
    <text evidence="1">The sequence shown here is derived from an EMBL/GenBank/DDBJ whole genome shotgun (WGS) entry which is preliminary data.</text>
</comment>